<dbReference type="PANTHER" id="PTHR46524:SF12">
    <property type="entry name" value="CW-TYPE DOMAIN-CONTAINING PROTEIN"/>
    <property type="match status" value="1"/>
</dbReference>
<evidence type="ECO:0000313" key="6">
    <source>
        <dbReference type="Proteomes" id="UP000222542"/>
    </source>
</evidence>
<dbReference type="AlphaFoldDB" id="A0A2G2YXI0"/>
<evidence type="ECO:0000313" key="5">
    <source>
        <dbReference type="EMBL" id="PHT74446.1"/>
    </source>
</evidence>
<evidence type="ECO:0000256" key="1">
    <source>
        <dbReference type="ARBA" id="ARBA00022723"/>
    </source>
</evidence>
<reference evidence="5 6" key="2">
    <citation type="journal article" date="2017" name="Genome Biol.">
        <title>New reference genome sequences of hot pepper reveal the massive evolution of plant disease-resistance genes by retroduplication.</title>
        <authorList>
            <person name="Kim S."/>
            <person name="Park J."/>
            <person name="Yeom S.I."/>
            <person name="Kim Y.M."/>
            <person name="Seo E."/>
            <person name="Kim K.T."/>
            <person name="Kim M.S."/>
            <person name="Lee J.M."/>
            <person name="Cheong K."/>
            <person name="Shin H.S."/>
            <person name="Kim S.B."/>
            <person name="Han K."/>
            <person name="Lee J."/>
            <person name="Park M."/>
            <person name="Lee H.A."/>
            <person name="Lee H.Y."/>
            <person name="Lee Y."/>
            <person name="Oh S."/>
            <person name="Lee J.H."/>
            <person name="Choi E."/>
            <person name="Choi E."/>
            <person name="Lee S.E."/>
            <person name="Jeon J."/>
            <person name="Kim H."/>
            <person name="Choi G."/>
            <person name="Song H."/>
            <person name="Lee J."/>
            <person name="Lee S.C."/>
            <person name="Kwon J.K."/>
            <person name="Lee H.Y."/>
            <person name="Koo N."/>
            <person name="Hong Y."/>
            <person name="Kim R.W."/>
            <person name="Kang W.H."/>
            <person name="Huh J.H."/>
            <person name="Kang B.C."/>
            <person name="Yang T.J."/>
            <person name="Lee Y.H."/>
            <person name="Bennetzen J.L."/>
            <person name="Choi D."/>
        </authorList>
    </citation>
    <scope>NUCLEOTIDE SEQUENCE [LARGE SCALE GENOMIC DNA]</scope>
    <source>
        <strain evidence="6">cv. CM334</strain>
    </source>
</reference>
<dbReference type="Gramene" id="PHT74446">
    <property type="protein sequence ID" value="PHT74446"/>
    <property type="gene ID" value="T459_21723"/>
</dbReference>
<feature type="domain" description="CW-type" evidence="4">
    <location>
        <begin position="124"/>
        <end position="177"/>
    </location>
</feature>
<dbReference type="Pfam" id="PF07496">
    <property type="entry name" value="zf-CW"/>
    <property type="match status" value="1"/>
</dbReference>
<dbReference type="OrthoDB" id="1266005at2759"/>
<dbReference type="InterPro" id="IPR011124">
    <property type="entry name" value="Znf_CW"/>
</dbReference>
<evidence type="ECO:0000256" key="2">
    <source>
        <dbReference type="ARBA" id="ARBA00022771"/>
    </source>
</evidence>
<dbReference type="EMBL" id="AYRZ02000008">
    <property type="protein sequence ID" value="PHT74446.1"/>
    <property type="molecule type" value="Genomic_DNA"/>
</dbReference>
<sequence>MAEEVEVEEGEICQDYCADIDMKIERYLSEYRKEFEGIVSFENLGPRFGMYGTFLPCYQRPPSLLFHPTIQSVPSASQFSSQQSNSVELNHEVTTSSVGGPVSVRKKAVKRVASHRDEPPVSPFIIQGDWICCGHCRKWRLLPYGTKREQLSDSWLCSMLDWLPGMDHCDVSEEDTTRGLHAIYQLLILNNFQNRDGKGSIAHNGREISVKKRKLKDQDCLVTSRCNGNGLGDSDINAVDREVCGGFRKLKISKRESSTSKGKETSRTRDRVARIILGIEDSPPIDRSAADREHQTKKYRVGHQSQEEFGMIRKQVCKFPRKQTLGLGYGKEVRTCIAI</sequence>
<reference evidence="5 6" key="1">
    <citation type="journal article" date="2014" name="Nat. Genet.">
        <title>Genome sequence of the hot pepper provides insights into the evolution of pungency in Capsicum species.</title>
        <authorList>
            <person name="Kim S."/>
            <person name="Park M."/>
            <person name="Yeom S.I."/>
            <person name="Kim Y.M."/>
            <person name="Lee J.M."/>
            <person name="Lee H.A."/>
            <person name="Seo E."/>
            <person name="Choi J."/>
            <person name="Cheong K."/>
            <person name="Kim K.T."/>
            <person name="Jung K."/>
            <person name="Lee G.W."/>
            <person name="Oh S.K."/>
            <person name="Bae C."/>
            <person name="Kim S.B."/>
            <person name="Lee H.Y."/>
            <person name="Kim S.Y."/>
            <person name="Kim M.S."/>
            <person name="Kang B.C."/>
            <person name="Jo Y.D."/>
            <person name="Yang H.B."/>
            <person name="Jeong H.J."/>
            <person name="Kang W.H."/>
            <person name="Kwon J.K."/>
            <person name="Shin C."/>
            <person name="Lim J.Y."/>
            <person name="Park J.H."/>
            <person name="Huh J.H."/>
            <person name="Kim J.S."/>
            <person name="Kim B.D."/>
            <person name="Cohen O."/>
            <person name="Paran I."/>
            <person name="Suh M.C."/>
            <person name="Lee S.B."/>
            <person name="Kim Y.K."/>
            <person name="Shin Y."/>
            <person name="Noh S.J."/>
            <person name="Park J."/>
            <person name="Seo Y.S."/>
            <person name="Kwon S.Y."/>
            <person name="Kim H.A."/>
            <person name="Park J.M."/>
            <person name="Kim H.J."/>
            <person name="Choi S.B."/>
            <person name="Bosland P.W."/>
            <person name="Reeves G."/>
            <person name="Jo S.H."/>
            <person name="Lee B.W."/>
            <person name="Cho H.T."/>
            <person name="Choi H.S."/>
            <person name="Lee M.S."/>
            <person name="Yu Y."/>
            <person name="Do Choi Y."/>
            <person name="Park B.S."/>
            <person name="van Deynze A."/>
            <person name="Ashrafi H."/>
            <person name="Hill T."/>
            <person name="Kim W.T."/>
            <person name="Pai H.S."/>
            <person name="Ahn H.K."/>
            <person name="Yeam I."/>
            <person name="Giovannoni J.J."/>
            <person name="Rose J.K."/>
            <person name="Sorensen I."/>
            <person name="Lee S.J."/>
            <person name="Kim R.W."/>
            <person name="Choi I.Y."/>
            <person name="Choi B.S."/>
            <person name="Lim J.S."/>
            <person name="Lee Y.H."/>
            <person name="Choi D."/>
        </authorList>
    </citation>
    <scope>NUCLEOTIDE SEQUENCE [LARGE SCALE GENOMIC DNA]</scope>
    <source>
        <strain evidence="6">cv. CM334</strain>
    </source>
</reference>
<name>A0A2G2YXI0_CAPAN</name>
<dbReference type="GO" id="GO:0008270">
    <property type="term" value="F:zinc ion binding"/>
    <property type="evidence" value="ECO:0007669"/>
    <property type="project" value="UniProtKB-KW"/>
</dbReference>
<comment type="caution">
    <text evidence="5">The sequence shown here is derived from an EMBL/GenBank/DDBJ whole genome shotgun (WGS) entry which is preliminary data.</text>
</comment>
<accession>A0A2G2YXI0</accession>
<dbReference type="Proteomes" id="UP000222542">
    <property type="component" value="Unassembled WGS sequence"/>
</dbReference>
<dbReference type="Gene3D" id="3.30.40.100">
    <property type="match status" value="1"/>
</dbReference>
<protein>
    <recommendedName>
        <fullName evidence="4">CW-type domain-containing protein</fullName>
    </recommendedName>
</protein>
<dbReference type="InterPro" id="IPR055300">
    <property type="entry name" value="CWZF3/5/7"/>
</dbReference>
<keyword evidence="2" id="KW-0863">Zinc-finger</keyword>
<dbReference type="PROSITE" id="PS51050">
    <property type="entry name" value="ZF_CW"/>
    <property type="match status" value="1"/>
</dbReference>
<keyword evidence="6" id="KW-1185">Reference proteome</keyword>
<gene>
    <name evidence="5" type="ORF">T459_21723</name>
</gene>
<keyword evidence="3" id="KW-0862">Zinc</keyword>
<keyword evidence="1" id="KW-0479">Metal-binding</keyword>
<evidence type="ECO:0000256" key="3">
    <source>
        <dbReference type="ARBA" id="ARBA00022833"/>
    </source>
</evidence>
<dbReference type="PANTHER" id="PTHR46524">
    <property type="entry name" value="CW-TYPE ZINC FINGER"/>
    <property type="match status" value="1"/>
</dbReference>
<organism evidence="5 6">
    <name type="scientific">Capsicum annuum</name>
    <name type="common">Capsicum pepper</name>
    <dbReference type="NCBI Taxonomy" id="4072"/>
    <lineage>
        <taxon>Eukaryota</taxon>
        <taxon>Viridiplantae</taxon>
        <taxon>Streptophyta</taxon>
        <taxon>Embryophyta</taxon>
        <taxon>Tracheophyta</taxon>
        <taxon>Spermatophyta</taxon>
        <taxon>Magnoliopsida</taxon>
        <taxon>eudicotyledons</taxon>
        <taxon>Gunneridae</taxon>
        <taxon>Pentapetalae</taxon>
        <taxon>asterids</taxon>
        <taxon>lamiids</taxon>
        <taxon>Solanales</taxon>
        <taxon>Solanaceae</taxon>
        <taxon>Solanoideae</taxon>
        <taxon>Capsiceae</taxon>
        <taxon>Capsicum</taxon>
    </lineage>
</organism>
<evidence type="ECO:0000259" key="4">
    <source>
        <dbReference type="PROSITE" id="PS51050"/>
    </source>
</evidence>
<proteinExistence type="predicted"/>
<dbReference type="OMA" id="DWICCGH"/>